<dbReference type="EMBL" id="DROD01000364">
    <property type="protein sequence ID" value="HHJ52586.1"/>
    <property type="molecule type" value="Genomic_DNA"/>
</dbReference>
<evidence type="ECO:0000313" key="4">
    <source>
        <dbReference type="EMBL" id="HHJ52586.1"/>
    </source>
</evidence>
<dbReference type="AlphaFoldDB" id="A0A7V5PNX3"/>
<evidence type="ECO:0000259" key="3">
    <source>
        <dbReference type="PROSITE" id="PS51462"/>
    </source>
</evidence>
<dbReference type="CDD" id="cd04673">
    <property type="entry name" value="NUDIX_ADPRase"/>
    <property type="match status" value="1"/>
</dbReference>
<dbReference type="PRINTS" id="PR00502">
    <property type="entry name" value="NUDIXFAMILY"/>
</dbReference>
<dbReference type="PROSITE" id="PS00893">
    <property type="entry name" value="NUDIX_BOX"/>
    <property type="match status" value="1"/>
</dbReference>
<dbReference type="Gene3D" id="3.90.79.10">
    <property type="entry name" value="Nucleoside Triphosphate Pyrophosphohydrolase"/>
    <property type="match status" value="1"/>
</dbReference>
<organism evidence="4">
    <name type="scientific">Caldithrix abyssi</name>
    <dbReference type="NCBI Taxonomy" id="187145"/>
    <lineage>
        <taxon>Bacteria</taxon>
        <taxon>Pseudomonadati</taxon>
        <taxon>Calditrichota</taxon>
        <taxon>Calditrichia</taxon>
        <taxon>Calditrichales</taxon>
        <taxon>Calditrichaceae</taxon>
        <taxon>Caldithrix</taxon>
    </lineage>
</organism>
<comment type="caution">
    <text evidence="4">The sequence shown here is derived from an EMBL/GenBank/DDBJ whole genome shotgun (WGS) entry which is preliminary data.</text>
</comment>
<dbReference type="PANTHER" id="PTHR43736">
    <property type="entry name" value="ADP-RIBOSE PYROPHOSPHATASE"/>
    <property type="match status" value="1"/>
</dbReference>
<dbReference type="InterPro" id="IPR000086">
    <property type="entry name" value="NUDIX_hydrolase_dom"/>
</dbReference>
<accession>A0A7V5PNX3</accession>
<name>A0A7V5PNX3_CALAY</name>
<dbReference type="InterPro" id="IPR020084">
    <property type="entry name" value="NUDIX_hydrolase_CS"/>
</dbReference>
<dbReference type="Pfam" id="PF00293">
    <property type="entry name" value="NUDIX"/>
    <property type="match status" value="1"/>
</dbReference>
<dbReference type="PANTHER" id="PTHR43736:SF1">
    <property type="entry name" value="DIHYDRONEOPTERIN TRIPHOSPHATE DIPHOSPHATASE"/>
    <property type="match status" value="1"/>
</dbReference>
<dbReference type="InterPro" id="IPR015797">
    <property type="entry name" value="NUDIX_hydrolase-like_dom_sf"/>
</dbReference>
<keyword evidence="1 2" id="KW-0378">Hydrolase</keyword>
<dbReference type="GO" id="GO:0016787">
    <property type="term" value="F:hydrolase activity"/>
    <property type="evidence" value="ECO:0007669"/>
    <property type="project" value="UniProtKB-KW"/>
</dbReference>
<evidence type="ECO:0000256" key="1">
    <source>
        <dbReference type="ARBA" id="ARBA00022801"/>
    </source>
</evidence>
<protein>
    <submittedName>
        <fullName evidence="4">NUDIX domain-containing protein</fullName>
    </submittedName>
</protein>
<gene>
    <name evidence="4" type="ORF">ENJ89_05285</name>
</gene>
<proteinExistence type="inferred from homology"/>
<dbReference type="Proteomes" id="UP000886124">
    <property type="component" value="Unassembled WGS sequence"/>
</dbReference>
<feature type="domain" description="Nudix hydrolase" evidence="3">
    <location>
        <begin position="16"/>
        <end position="147"/>
    </location>
</feature>
<evidence type="ECO:0000256" key="2">
    <source>
        <dbReference type="RuleBase" id="RU003476"/>
    </source>
</evidence>
<dbReference type="PROSITE" id="PS51462">
    <property type="entry name" value="NUDIX"/>
    <property type="match status" value="1"/>
</dbReference>
<reference evidence="4" key="1">
    <citation type="journal article" date="2020" name="mSystems">
        <title>Genome- and Community-Level Interaction Insights into Carbon Utilization and Element Cycling Functions of Hydrothermarchaeota in Hydrothermal Sediment.</title>
        <authorList>
            <person name="Zhou Z."/>
            <person name="Liu Y."/>
            <person name="Xu W."/>
            <person name="Pan J."/>
            <person name="Luo Z.H."/>
            <person name="Li M."/>
        </authorList>
    </citation>
    <scope>NUCLEOTIDE SEQUENCE [LARGE SCALE GENOMIC DNA]</scope>
    <source>
        <strain evidence="4">HyVt-527</strain>
    </source>
</reference>
<sequence length="149" mass="16724">MKSAKQANHETGARQKPEIGVGAVIMRNGRVLLVKRKNPPAENQWAIPGGRLRLGESLRRAAEREVKEETGIDIKAGEIVHVFEVIDRDAQGNIRFHYVIVDVRGEYLSGEPQPGDDALEAGWFSPHDLRGMEVNSSTREMLAEKFNFY</sequence>
<dbReference type="SUPFAM" id="SSF55811">
    <property type="entry name" value="Nudix"/>
    <property type="match status" value="1"/>
</dbReference>
<comment type="similarity">
    <text evidence="2">Belongs to the Nudix hydrolase family.</text>
</comment>
<dbReference type="InterPro" id="IPR020476">
    <property type="entry name" value="Nudix_hydrolase"/>
</dbReference>